<gene>
    <name evidence="1" type="ORF">SBF1_5680001</name>
</gene>
<organism evidence="1 2">
    <name type="scientific">Candidatus Desulfosporosinus infrequens</name>
    <dbReference type="NCBI Taxonomy" id="2043169"/>
    <lineage>
        <taxon>Bacteria</taxon>
        <taxon>Bacillati</taxon>
        <taxon>Bacillota</taxon>
        <taxon>Clostridia</taxon>
        <taxon>Eubacteriales</taxon>
        <taxon>Desulfitobacteriaceae</taxon>
        <taxon>Desulfosporosinus</taxon>
    </lineage>
</organism>
<evidence type="ECO:0000313" key="1">
    <source>
        <dbReference type="EMBL" id="SPF52389.1"/>
    </source>
</evidence>
<dbReference type="Proteomes" id="UP000238916">
    <property type="component" value="Unassembled WGS sequence"/>
</dbReference>
<proteinExistence type="predicted"/>
<dbReference type="AlphaFoldDB" id="A0A2U3LKN3"/>
<evidence type="ECO:0000313" key="2">
    <source>
        <dbReference type="Proteomes" id="UP000238916"/>
    </source>
</evidence>
<reference evidence="2" key="1">
    <citation type="submission" date="2018-02" db="EMBL/GenBank/DDBJ databases">
        <authorList>
            <person name="Hausmann B."/>
        </authorList>
    </citation>
    <scope>NUCLEOTIDE SEQUENCE [LARGE SCALE GENOMIC DNA]</scope>
    <source>
        <strain evidence="2">Peat soil MAG SbF1</strain>
    </source>
</reference>
<name>A0A2U3LKN3_9FIRM</name>
<dbReference type="OrthoDB" id="9813719at2"/>
<dbReference type="EMBL" id="OMOF01000521">
    <property type="protein sequence ID" value="SPF52389.1"/>
    <property type="molecule type" value="Genomic_DNA"/>
</dbReference>
<accession>A0A2U3LKN3</accession>
<sequence>MIDFNLPYDKDDALKLIPPHHQKKLEEFDEIVATGYRRTRLLITRNIVSIKLSHYEQRLINNHG</sequence>
<protein>
    <submittedName>
        <fullName evidence="1">Uncharacterized protein</fullName>
    </submittedName>
</protein>